<accession>A0ABW7X0G3</accession>
<comment type="caution">
    <text evidence="7">The sequence shown here is derived from an EMBL/GenBank/DDBJ whole genome shotgun (WGS) entry which is preliminary data.</text>
</comment>
<keyword evidence="8" id="KW-1185">Reference proteome</keyword>
<keyword evidence="2 4" id="KW-0238">DNA-binding</keyword>
<name>A0ABW7X0G3_9NOCA</name>
<dbReference type="SUPFAM" id="SSF46689">
    <property type="entry name" value="Homeodomain-like"/>
    <property type="match status" value="1"/>
</dbReference>
<evidence type="ECO:0000313" key="8">
    <source>
        <dbReference type="Proteomes" id="UP001611415"/>
    </source>
</evidence>
<feature type="DNA-binding region" description="H-T-H motif" evidence="4">
    <location>
        <begin position="31"/>
        <end position="50"/>
    </location>
</feature>
<dbReference type="InterPro" id="IPR036271">
    <property type="entry name" value="Tet_transcr_reg_TetR-rel_C_sf"/>
</dbReference>
<evidence type="ECO:0000256" key="3">
    <source>
        <dbReference type="ARBA" id="ARBA00023163"/>
    </source>
</evidence>
<dbReference type="PANTHER" id="PTHR30055">
    <property type="entry name" value="HTH-TYPE TRANSCRIPTIONAL REGULATOR RUTR"/>
    <property type="match status" value="1"/>
</dbReference>
<feature type="domain" description="HTH tetR-type" evidence="6">
    <location>
        <begin position="10"/>
        <end position="68"/>
    </location>
</feature>
<dbReference type="PANTHER" id="PTHR30055:SF234">
    <property type="entry name" value="HTH-TYPE TRANSCRIPTIONAL REGULATOR BETI"/>
    <property type="match status" value="1"/>
</dbReference>
<organism evidence="7 8">
    <name type="scientific">Nocardia xishanensis</name>
    <dbReference type="NCBI Taxonomy" id="238964"/>
    <lineage>
        <taxon>Bacteria</taxon>
        <taxon>Bacillati</taxon>
        <taxon>Actinomycetota</taxon>
        <taxon>Actinomycetes</taxon>
        <taxon>Mycobacteriales</taxon>
        <taxon>Nocardiaceae</taxon>
        <taxon>Nocardia</taxon>
    </lineage>
</organism>
<feature type="compositionally biased region" description="Pro residues" evidence="5">
    <location>
        <begin position="209"/>
        <end position="219"/>
    </location>
</feature>
<evidence type="ECO:0000313" key="7">
    <source>
        <dbReference type="EMBL" id="MFI2474604.1"/>
    </source>
</evidence>
<evidence type="ECO:0000256" key="5">
    <source>
        <dbReference type="SAM" id="MobiDB-lite"/>
    </source>
</evidence>
<dbReference type="Pfam" id="PF00440">
    <property type="entry name" value="TetR_N"/>
    <property type="match status" value="1"/>
</dbReference>
<dbReference type="RefSeq" id="WP_357402597.1">
    <property type="nucleotide sequence ID" value="NZ_JBEYCD010000003.1"/>
</dbReference>
<dbReference type="InterPro" id="IPR009057">
    <property type="entry name" value="Homeodomain-like_sf"/>
</dbReference>
<dbReference type="Proteomes" id="UP001611415">
    <property type="component" value="Unassembled WGS sequence"/>
</dbReference>
<dbReference type="Gene3D" id="1.10.357.10">
    <property type="entry name" value="Tetracycline Repressor, domain 2"/>
    <property type="match status" value="1"/>
</dbReference>
<sequence length="219" mass="24107">MARKQRADAHRSRAAILDAAARILNEQPEASVETIATEAGVTRQTVYAHFPSREQLLVAVLDRLTELTVAAMDAADPDEGPAEEALLRVFDATARESERYPILLQRISALPVSALEDHGRHAPITDRIERVIRRGQDTGEFDVHLPADWLATVAIHLAHIAAHERNTDRMTAPDAHRAFTTSLMRILAPATDPHQETPAPRAVRETPDPIAPHAPPTRP</sequence>
<feature type="region of interest" description="Disordered" evidence="5">
    <location>
        <begin position="190"/>
        <end position="219"/>
    </location>
</feature>
<dbReference type="InterPro" id="IPR050109">
    <property type="entry name" value="HTH-type_TetR-like_transc_reg"/>
</dbReference>
<evidence type="ECO:0000256" key="1">
    <source>
        <dbReference type="ARBA" id="ARBA00023015"/>
    </source>
</evidence>
<dbReference type="EMBL" id="JBIRYO010000008">
    <property type="protein sequence ID" value="MFI2474604.1"/>
    <property type="molecule type" value="Genomic_DNA"/>
</dbReference>
<proteinExistence type="predicted"/>
<evidence type="ECO:0000259" key="6">
    <source>
        <dbReference type="PROSITE" id="PS50977"/>
    </source>
</evidence>
<evidence type="ECO:0000256" key="2">
    <source>
        <dbReference type="ARBA" id="ARBA00023125"/>
    </source>
</evidence>
<gene>
    <name evidence="7" type="ORF">ACH49W_14610</name>
</gene>
<keyword evidence="3" id="KW-0804">Transcription</keyword>
<reference evidence="7 8" key="1">
    <citation type="submission" date="2024-10" db="EMBL/GenBank/DDBJ databases">
        <title>The Natural Products Discovery Center: Release of the First 8490 Sequenced Strains for Exploring Actinobacteria Biosynthetic Diversity.</title>
        <authorList>
            <person name="Kalkreuter E."/>
            <person name="Kautsar S.A."/>
            <person name="Yang D."/>
            <person name="Bader C.D."/>
            <person name="Teijaro C.N."/>
            <person name="Fluegel L."/>
            <person name="Davis C.M."/>
            <person name="Simpson J.R."/>
            <person name="Lauterbach L."/>
            <person name="Steele A.D."/>
            <person name="Gui C."/>
            <person name="Meng S."/>
            <person name="Li G."/>
            <person name="Viehrig K."/>
            <person name="Ye F."/>
            <person name="Su P."/>
            <person name="Kiefer A.F."/>
            <person name="Nichols A."/>
            <person name="Cepeda A.J."/>
            <person name="Yan W."/>
            <person name="Fan B."/>
            <person name="Jiang Y."/>
            <person name="Adhikari A."/>
            <person name="Zheng C.-J."/>
            <person name="Schuster L."/>
            <person name="Cowan T.M."/>
            <person name="Smanski M.J."/>
            <person name="Chevrette M.G."/>
            <person name="De Carvalho L.P.S."/>
            <person name="Shen B."/>
        </authorList>
    </citation>
    <scope>NUCLEOTIDE SEQUENCE [LARGE SCALE GENOMIC DNA]</scope>
    <source>
        <strain evidence="7 8">NPDC019275</strain>
    </source>
</reference>
<dbReference type="InterPro" id="IPR001647">
    <property type="entry name" value="HTH_TetR"/>
</dbReference>
<dbReference type="PROSITE" id="PS50977">
    <property type="entry name" value="HTH_TETR_2"/>
    <property type="match status" value="1"/>
</dbReference>
<keyword evidence="1" id="KW-0805">Transcription regulation</keyword>
<protein>
    <submittedName>
        <fullName evidence="7">TetR/AcrR family transcriptional regulator</fullName>
    </submittedName>
</protein>
<evidence type="ECO:0000256" key="4">
    <source>
        <dbReference type="PROSITE-ProRule" id="PRU00335"/>
    </source>
</evidence>
<dbReference type="SUPFAM" id="SSF48498">
    <property type="entry name" value="Tetracyclin repressor-like, C-terminal domain"/>
    <property type="match status" value="1"/>
</dbReference>